<gene>
    <name evidence="1" type="ORF">SAMN02194393_03371</name>
</gene>
<dbReference type="Proteomes" id="UP000190285">
    <property type="component" value="Unassembled WGS sequence"/>
</dbReference>
<keyword evidence="2" id="KW-1185">Reference proteome</keyword>
<evidence type="ECO:0008006" key="3">
    <source>
        <dbReference type="Google" id="ProtNLM"/>
    </source>
</evidence>
<dbReference type="EMBL" id="FUZT01000008">
    <property type="protein sequence ID" value="SKC79856.1"/>
    <property type="molecule type" value="Genomic_DNA"/>
</dbReference>
<organism evidence="1 2">
    <name type="scientific">Maledivibacter halophilus</name>
    <dbReference type="NCBI Taxonomy" id="36842"/>
    <lineage>
        <taxon>Bacteria</taxon>
        <taxon>Bacillati</taxon>
        <taxon>Bacillota</taxon>
        <taxon>Clostridia</taxon>
        <taxon>Peptostreptococcales</taxon>
        <taxon>Caminicellaceae</taxon>
        <taxon>Maledivibacter</taxon>
    </lineage>
</organism>
<accession>A0A1T5LV61</accession>
<protein>
    <recommendedName>
        <fullName evidence="3">Phage transcriptional activator, RinA family</fullName>
    </recommendedName>
</protein>
<reference evidence="1 2" key="1">
    <citation type="submission" date="2017-02" db="EMBL/GenBank/DDBJ databases">
        <authorList>
            <person name="Peterson S.W."/>
        </authorList>
    </citation>
    <scope>NUCLEOTIDE SEQUENCE [LARGE SCALE GENOMIC DNA]</scope>
    <source>
        <strain evidence="1 2">M1</strain>
    </source>
</reference>
<evidence type="ECO:0000313" key="2">
    <source>
        <dbReference type="Proteomes" id="UP000190285"/>
    </source>
</evidence>
<dbReference type="AlphaFoldDB" id="A0A1T5LV61"/>
<dbReference type="STRING" id="36842.SAMN02194393_03371"/>
<name>A0A1T5LV61_9FIRM</name>
<dbReference type="OrthoDB" id="1705555at2"/>
<dbReference type="RefSeq" id="WP_079493190.1">
    <property type="nucleotide sequence ID" value="NZ_FUZT01000008.1"/>
</dbReference>
<evidence type="ECO:0000313" key="1">
    <source>
        <dbReference type="EMBL" id="SKC79856.1"/>
    </source>
</evidence>
<proteinExistence type="predicted"/>
<sequence length="179" mass="21175">MRERYQAGIKGLEVKNKGEISPNVYHNTKLLLKLYGEVAWRINNDIQMVKEECEYEAQRELDEFIDNLADIELFISRKRLESRLESIENSKSLINLINKALAMMKSYPNTGEKYYDILYKAYIAHYKYTTEEMIEYLAMSRSTYFREKKKAINLLGTILWGYLIPKLAKELKRAGIFTY</sequence>